<feature type="compositionally biased region" description="Low complexity" evidence="1">
    <location>
        <begin position="126"/>
        <end position="137"/>
    </location>
</feature>
<organism evidence="2 3">
    <name type="scientific">Gonium pectorale</name>
    <name type="common">Green alga</name>
    <dbReference type="NCBI Taxonomy" id="33097"/>
    <lineage>
        <taxon>Eukaryota</taxon>
        <taxon>Viridiplantae</taxon>
        <taxon>Chlorophyta</taxon>
        <taxon>core chlorophytes</taxon>
        <taxon>Chlorophyceae</taxon>
        <taxon>CS clade</taxon>
        <taxon>Chlamydomonadales</taxon>
        <taxon>Volvocaceae</taxon>
        <taxon>Gonium</taxon>
    </lineage>
</organism>
<keyword evidence="3" id="KW-1185">Reference proteome</keyword>
<evidence type="ECO:0000256" key="1">
    <source>
        <dbReference type="SAM" id="MobiDB-lite"/>
    </source>
</evidence>
<comment type="caution">
    <text evidence="2">The sequence shown here is derived from an EMBL/GenBank/DDBJ whole genome shotgun (WGS) entry which is preliminary data.</text>
</comment>
<proteinExistence type="predicted"/>
<dbReference type="EMBL" id="LSYV01000005">
    <property type="protein sequence ID" value="KXZ54840.1"/>
    <property type="molecule type" value="Genomic_DNA"/>
</dbReference>
<dbReference type="Proteomes" id="UP000075714">
    <property type="component" value="Unassembled WGS sequence"/>
</dbReference>
<feature type="region of interest" description="Disordered" evidence="1">
    <location>
        <begin position="111"/>
        <end position="211"/>
    </location>
</feature>
<dbReference type="AlphaFoldDB" id="A0A150GZT6"/>
<feature type="compositionally biased region" description="Gly residues" evidence="1">
    <location>
        <begin position="41"/>
        <end position="50"/>
    </location>
</feature>
<dbReference type="OrthoDB" id="551540at2759"/>
<evidence type="ECO:0000313" key="2">
    <source>
        <dbReference type="EMBL" id="KXZ54840.1"/>
    </source>
</evidence>
<protein>
    <submittedName>
        <fullName evidence="2">Uncharacterized protein</fullName>
    </submittedName>
</protein>
<evidence type="ECO:0000313" key="3">
    <source>
        <dbReference type="Proteomes" id="UP000075714"/>
    </source>
</evidence>
<sequence>MPRLHAADHVRSRLTAVRGIVDVGADGEDDEPPEAAMSTGAGTGMAGGGTACHAGQQLLLQQQQPSPPPQHRGGGEPKGYPQGGSAKGTAGEGQARPQQPEWGQLFTALSLGGAGRGSQRTDPVWAALGNNRGAGRATHGADLHKGAAGPAQAQVQRCSSGAPAATGGPRSRDPPLAASTVTHAAAQPEEAGRLLLAMGGAANEGGARSME</sequence>
<feature type="region of interest" description="Disordered" evidence="1">
    <location>
        <begin position="23"/>
        <end position="98"/>
    </location>
</feature>
<feature type="compositionally biased region" description="Low complexity" evidence="1">
    <location>
        <begin position="51"/>
        <end position="64"/>
    </location>
</feature>
<reference evidence="3" key="1">
    <citation type="journal article" date="2016" name="Nat. Commun.">
        <title>The Gonium pectorale genome demonstrates co-option of cell cycle regulation during the evolution of multicellularity.</title>
        <authorList>
            <person name="Hanschen E.R."/>
            <person name="Marriage T.N."/>
            <person name="Ferris P.J."/>
            <person name="Hamaji T."/>
            <person name="Toyoda A."/>
            <person name="Fujiyama A."/>
            <person name="Neme R."/>
            <person name="Noguchi H."/>
            <person name="Minakuchi Y."/>
            <person name="Suzuki M."/>
            <person name="Kawai-Toyooka H."/>
            <person name="Smith D.R."/>
            <person name="Sparks H."/>
            <person name="Anderson J."/>
            <person name="Bakaric R."/>
            <person name="Luria V."/>
            <person name="Karger A."/>
            <person name="Kirschner M.W."/>
            <person name="Durand P.M."/>
            <person name="Michod R.E."/>
            <person name="Nozaki H."/>
            <person name="Olson B.J."/>
        </authorList>
    </citation>
    <scope>NUCLEOTIDE SEQUENCE [LARGE SCALE GENOMIC DNA]</scope>
    <source>
        <strain evidence="3">NIES-2863</strain>
    </source>
</reference>
<name>A0A150GZT6_GONPE</name>
<accession>A0A150GZT6</accession>
<gene>
    <name evidence="2" type="ORF">GPECTOR_4g912</name>
</gene>